<reference evidence="14" key="1">
    <citation type="submission" date="2017-09" db="EMBL/GenBank/DDBJ databases">
        <authorList>
            <person name="Varghese N."/>
            <person name="Submissions S."/>
        </authorList>
    </citation>
    <scope>NUCLEOTIDE SEQUENCE [LARGE SCALE GENOMIC DNA]</scope>
    <source>
        <strain evidence="14">CGMCC 1.12803</strain>
    </source>
</reference>
<dbReference type="GO" id="GO:0009279">
    <property type="term" value="C:cell outer membrane"/>
    <property type="evidence" value="ECO:0007669"/>
    <property type="project" value="UniProtKB-SubCell"/>
</dbReference>
<keyword evidence="5 9" id="KW-0798">TonB box</keyword>
<evidence type="ECO:0000313" key="14">
    <source>
        <dbReference type="Proteomes" id="UP000219281"/>
    </source>
</evidence>
<dbReference type="Pfam" id="PF07715">
    <property type="entry name" value="Plug"/>
    <property type="match status" value="1"/>
</dbReference>
<feature type="chain" id="PRO_5012628698" evidence="10">
    <location>
        <begin position="23"/>
        <end position="1041"/>
    </location>
</feature>
<evidence type="ECO:0000256" key="7">
    <source>
        <dbReference type="ARBA" id="ARBA00023237"/>
    </source>
</evidence>
<dbReference type="Pfam" id="PF13715">
    <property type="entry name" value="CarbopepD_reg_2"/>
    <property type="match status" value="1"/>
</dbReference>
<comment type="similarity">
    <text evidence="8 9">Belongs to the TonB-dependent receptor family.</text>
</comment>
<dbReference type="InterPro" id="IPR039426">
    <property type="entry name" value="TonB-dep_rcpt-like"/>
</dbReference>
<evidence type="ECO:0000259" key="12">
    <source>
        <dbReference type="Pfam" id="PF07715"/>
    </source>
</evidence>
<protein>
    <submittedName>
        <fullName evidence="13">TonB-linked outer membrane protein, SusC/RagA family</fullName>
    </submittedName>
</protein>
<dbReference type="AlphaFoldDB" id="A0A286ADT3"/>
<dbReference type="SUPFAM" id="SSF56935">
    <property type="entry name" value="Porins"/>
    <property type="match status" value="1"/>
</dbReference>
<dbReference type="InterPro" id="IPR023997">
    <property type="entry name" value="TonB-dep_OMP_SusC/RagA_CS"/>
</dbReference>
<keyword evidence="7 8" id="KW-0998">Cell outer membrane</keyword>
<name>A0A286ADT3_9SPHI</name>
<feature type="domain" description="TonB-dependent receptor plug" evidence="12">
    <location>
        <begin position="117"/>
        <end position="238"/>
    </location>
</feature>
<dbReference type="OrthoDB" id="9768177at2"/>
<dbReference type="InterPro" id="IPR037066">
    <property type="entry name" value="Plug_dom_sf"/>
</dbReference>
<comment type="subcellular location">
    <subcellularLocation>
        <location evidence="1 8">Cell outer membrane</location>
        <topology evidence="1 8">Multi-pass membrane protein</topology>
    </subcellularLocation>
</comment>
<dbReference type="Gene3D" id="2.170.130.10">
    <property type="entry name" value="TonB-dependent receptor, plug domain"/>
    <property type="match status" value="1"/>
</dbReference>
<keyword evidence="14" id="KW-1185">Reference proteome</keyword>
<dbReference type="Gene3D" id="2.40.170.20">
    <property type="entry name" value="TonB-dependent receptor, beta-barrel domain"/>
    <property type="match status" value="1"/>
</dbReference>
<evidence type="ECO:0000256" key="10">
    <source>
        <dbReference type="SAM" id="SignalP"/>
    </source>
</evidence>
<dbReference type="InterPro" id="IPR008969">
    <property type="entry name" value="CarboxyPept-like_regulatory"/>
</dbReference>
<dbReference type="RefSeq" id="WP_097133523.1">
    <property type="nucleotide sequence ID" value="NZ_OCMT01000004.1"/>
</dbReference>
<evidence type="ECO:0000313" key="13">
    <source>
        <dbReference type="EMBL" id="SOD20043.1"/>
    </source>
</evidence>
<keyword evidence="6 8" id="KW-0472">Membrane</keyword>
<gene>
    <name evidence="13" type="ORF">SAMN06297358_3752</name>
</gene>
<dbReference type="InterPro" id="IPR023996">
    <property type="entry name" value="TonB-dep_OMP_SusC/RagA"/>
</dbReference>
<evidence type="ECO:0000256" key="4">
    <source>
        <dbReference type="ARBA" id="ARBA00022692"/>
    </source>
</evidence>
<dbReference type="SUPFAM" id="SSF49464">
    <property type="entry name" value="Carboxypeptidase regulatory domain-like"/>
    <property type="match status" value="1"/>
</dbReference>
<dbReference type="InterPro" id="IPR036942">
    <property type="entry name" value="Beta-barrel_TonB_sf"/>
</dbReference>
<accession>A0A286ADT3</accession>
<evidence type="ECO:0000256" key="2">
    <source>
        <dbReference type="ARBA" id="ARBA00022448"/>
    </source>
</evidence>
<evidence type="ECO:0000256" key="6">
    <source>
        <dbReference type="ARBA" id="ARBA00023136"/>
    </source>
</evidence>
<dbReference type="Pfam" id="PF00593">
    <property type="entry name" value="TonB_dep_Rec_b-barrel"/>
    <property type="match status" value="1"/>
</dbReference>
<sequence length="1041" mass="111730">MKKLLQSLFVLLFVCVAGYAQAQTVTGKVTSADDNLPIPGVSVKVKGASGGVATDAKGSFTIIAAKGTTLIFSSIGFATQEVTVGSGPVNVQLASDSKQLSEIVVTAMGLSRQSSAVGYSTTKVDPNKLLQKSEPDMLKSLQGKVAGVDIRTSQGTPGAATRIQIRGNSSFFGDNQPLIVVDGIPYSNDQITTSSQTSGGGAYSSGLGNLDPNDIASMQILKGSAAGALYGSRASNGVILITTKSGSGSYQNQPVSATFKSSASVENVANLPSYQNSYGAGSNFTYSNSNGSWGPAFSALTTIPTWPAYANYFGTATIPYQAYPNNVKDLFRTGSVFENSISITGGGANSSVALTASRLSQDGYVDNAGYNRTSLGAGGKTTTKFGLSLGANLSYTKSNQNGGVFGENQVDGAASQFARTLFLARNWDLNLPYENNETPNGGGQFDNPRWSARHNTVDTQEERFITNFNADIKVYKWITAVFRMGGNIHSLNRRQITDIGSRAAEGLGRLVTDNYRKQEIESTVLLNFDPKIDNDFTLTGTLGFNSNSRKTSRQLNTGNRFITPGIFTLKNTSQQEFSNDNISNRRLYGAFGEATVGYKNYAFLTFTGRNDWSSTLPASNRSYFYPSVSGSFVFSEALKMDSKILDYGKIRAGYAKVGRDASPYSLADVFVIGTNFMGQSTASIDGTSNDPLLKPEFTKELEIGTNLSFLKSRLTLDLAWYDKKSTNLIAPISTPASSGFDSYYTNFGAISNKGVEVELTGIPVKSNNFSWSITGVFTKNKNIVTELTNGVTRLPLAGVLTTIAPYAEVGMPYGYLRGSRSLRDAAGNLLIDSSTGMLIEDTEQGMVGNPNPDYKLGITNAFKYKNFTLGVLFDMTKGGDLYSVTISSLLGRGVTTDTEDRLKSWVIPGVYGDPNTKAPILDGNGNTIPNITRITTNDLYFGNTFAVNSSTEWNVYDATVYRLREVTLGYTFPKSMFRKLPIGSLNLSLSARNLWYIAPNVPKGSNFDPETNSFGATNVQGIELSAAPTTRRYGVNLSVTF</sequence>
<keyword evidence="10" id="KW-0732">Signal</keyword>
<dbReference type="InterPro" id="IPR012910">
    <property type="entry name" value="Plug_dom"/>
</dbReference>
<evidence type="ECO:0000256" key="5">
    <source>
        <dbReference type="ARBA" id="ARBA00023077"/>
    </source>
</evidence>
<evidence type="ECO:0000256" key="8">
    <source>
        <dbReference type="PROSITE-ProRule" id="PRU01360"/>
    </source>
</evidence>
<feature type="domain" description="TonB-dependent receptor-like beta-barrel" evidence="11">
    <location>
        <begin position="424"/>
        <end position="781"/>
    </location>
</feature>
<proteinExistence type="inferred from homology"/>
<dbReference type="Proteomes" id="UP000219281">
    <property type="component" value="Unassembled WGS sequence"/>
</dbReference>
<dbReference type="PROSITE" id="PS52016">
    <property type="entry name" value="TONB_DEPENDENT_REC_3"/>
    <property type="match status" value="1"/>
</dbReference>
<evidence type="ECO:0000256" key="9">
    <source>
        <dbReference type="RuleBase" id="RU003357"/>
    </source>
</evidence>
<feature type="signal peptide" evidence="10">
    <location>
        <begin position="1"/>
        <end position="22"/>
    </location>
</feature>
<evidence type="ECO:0000256" key="1">
    <source>
        <dbReference type="ARBA" id="ARBA00004571"/>
    </source>
</evidence>
<dbReference type="NCBIfam" id="TIGR04057">
    <property type="entry name" value="SusC_RagA_signa"/>
    <property type="match status" value="1"/>
</dbReference>
<dbReference type="InterPro" id="IPR000531">
    <property type="entry name" value="Beta-barrel_TonB"/>
</dbReference>
<keyword evidence="2 8" id="KW-0813">Transport</keyword>
<organism evidence="13 14">
    <name type="scientific">Pedobacter xixiisoli</name>
    <dbReference type="NCBI Taxonomy" id="1476464"/>
    <lineage>
        <taxon>Bacteria</taxon>
        <taxon>Pseudomonadati</taxon>
        <taxon>Bacteroidota</taxon>
        <taxon>Sphingobacteriia</taxon>
        <taxon>Sphingobacteriales</taxon>
        <taxon>Sphingobacteriaceae</taxon>
        <taxon>Pedobacter</taxon>
    </lineage>
</organism>
<evidence type="ECO:0000259" key="11">
    <source>
        <dbReference type="Pfam" id="PF00593"/>
    </source>
</evidence>
<evidence type="ECO:0000256" key="3">
    <source>
        <dbReference type="ARBA" id="ARBA00022452"/>
    </source>
</evidence>
<dbReference type="EMBL" id="OCMT01000004">
    <property type="protein sequence ID" value="SOD20043.1"/>
    <property type="molecule type" value="Genomic_DNA"/>
</dbReference>
<dbReference type="NCBIfam" id="TIGR04056">
    <property type="entry name" value="OMP_RagA_SusC"/>
    <property type="match status" value="1"/>
</dbReference>
<keyword evidence="4 8" id="KW-0812">Transmembrane</keyword>
<keyword evidence="3 8" id="KW-1134">Transmembrane beta strand</keyword>
<dbReference type="Gene3D" id="2.60.40.1120">
    <property type="entry name" value="Carboxypeptidase-like, regulatory domain"/>
    <property type="match status" value="1"/>
</dbReference>